<evidence type="ECO:0000256" key="6">
    <source>
        <dbReference type="ARBA" id="ARBA00023136"/>
    </source>
</evidence>
<dbReference type="PIRSF" id="PIRSF006603">
    <property type="entry name" value="DinF"/>
    <property type="match status" value="1"/>
</dbReference>
<dbReference type="Pfam" id="PF01554">
    <property type="entry name" value="MatE"/>
    <property type="match status" value="2"/>
</dbReference>
<dbReference type="PANTHER" id="PTHR43549:SF2">
    <property type="entry name" value="MULTIDRUG RESISTANCE PROTEIN NORM-RELATED"/>
    <property type="match status" value="1"/>
</dbReference>
<keyword evidence="3" id="KW-1003">Cell membrane</keyword>
<feature type="transmembrane region" description="Helical" evidence="7">
    <location>
        <begin position="205"/>
        <end position="224"/>
    </location>
</feature>
<evidence type="ECO:0000256" key="3">
    <source>
        <dbReference type="ARBA" id="ARBA00022475"/>
    </source>
</evidence>
<keyword evidence="6 7" id="KW-0472">Membrane</keyword>
<organism evidence="8 9">
    <name type="scientific">Parvimonas micra</name>
    <dbReference type="NCBI Taxonomy" id="33033"/>
    <lineage>
        <taxon>Bacteria</taxon>
        <taxon>Bacillati</taxon>
        <taxon>Bacillota</taxon>
        <taxon>Tissierellia</taxon>
        <taxon>Tissierellales</taxon>
        <taxon>Peptoniphilaceae</taxon>
        <taxon>Parvimonas</taxon>
    </lineage>
</organism>
<evidence type="ECO:0000256" key="7">
    <source>
        <dbReference type="SAM" id="Phobius"/>
    </source>
</evidence>
<dbReference type="CDD" id="cd13138">
    <property type="entry name" value="MATE_yoeA_like"/>
    <property type="match status" value="1"/>
</dbReference>
<feature type="transmembrane region" description="Helical" evidence="7">
    <location>
        <begin position="12"/>
        <end position="35"/>
    </location>
</feature>
<protein>
    <submittedName>
        <fullName evidence="8">Multidrug transporter MatE</fullName>
    </submittedName>
</protein>
<dbReference type="GO" id="GO:0005886">
    <property type="term" value="C:plasma membrane"/>
    <property type="evidence" value="ECO:0007669"/>
    <property type="project" value="UniProtKB-SubCell"/>
</dbReference>
<evidence type="ECO:0000313" key="8">
    <source>
        <dbReference type="EMBL" id="AIZ36648.1"/>
    </source>
</evidence>
<feature type="transmembrane region" description="Helical" evidence="7">
    <location>
        <begin position="431"/>
        <end position="452"/>
    </location>
</feature>
<dbReference type="GO" id="GO:0042910">
    <property type="term" value="F:xenobiotic transmembrane transporter activity"/>
    <property type="evidence" value="ECO:0007669"/>
    <property type="project" value="InterPro"/>
</dbReference>
<evidence type="ECO:0000313" key="9">
    <source>
        <dbReference type="Proteomes" id="UP000031386"/>
    </source>
</evidence>
<feature type="transmembrane region" description="Helical" evidence="7">
    <location>
        <begin position="251"/>
        <end position="272"/>
    </location>
</feature>
<dbReference type="EMBL" id="CP009761">
    <property type="protein sequence ID" value="AIZ36648.1"/>
    <property type="molecule type" value="Genomic_DNA"/>
</dbReference>
<comment type="subcellular location">
    <subcellularLocation>
        <location evidence="1">Cell membrane</location>
        <topology evidence="1">Multi-pass membrane protein</topology>
    </subcellularLocation>
</comment>
<evidence type="ECO:0000256" key="5">
    <source>
        <dbReference type="ARBA" id="ARBA00022989"/>
    </source>
</evidence>
<dbReference type="KEGG" id="pmic:NW74_04515"/>
<evidence type="ECO:0000256" key="2">
    <source>
        <dbReference type="ARBA" id="ARBA00022448"/>
    </source>
</evidence>
<dbReference type="InterPro" id="IPR048279">
    <property type="entry name" value="MdtK-like"/>
</dbReference>
<dbReference type="GO" id="GO:0015297">
    <property type="term" value="F:antiporter activity"/>
    <property type="evidence" value="ECO:0007669"/>
    <property type="project" value="InterPro"/>
</dbReference>
<dbReference type="InterPro" id="IPR002528">
    <property type="entry name" value="MATE_fam"/>
</dbReference>
<feature type="transmembrane region" description="Helical" evidence="7">
    <location>
        <begin position="292"/>
        <end position="312"/>
    </location>
</feature>
<dbReference type="Proteomes" id="UP000031386">
    <property type="component" value="Chromosome"/>
</dbReference>
<sequence length="464" mass="52038">MKKERSEMILHGDIYKIIAIISIPIILNNFIQQLYSLADAFWLGKLGTAEFASTSFTWPIIFLFNSIGIGLSIAAISLISQLLGRKDFLHAQKYADTLINISLLFSIVFMLLGYFSADLIVKMMGATGNLAKYSVIYLKYSYLGIPFIFLYYIYSSILSAQGKNTIPTMISTICVILNMILNPIFIFDVIPFTSISGLGLGVKGAALATVLTQGIMFIVGFIHLRINKDIIKLNLHSLVYIKWEKHILKRIYRITLPSVIGQVGTAIGFMIMNSFIQSYGTETVAAYGMVNRISGLLNIPPGGIGSAITSIIGQNIGNNNIKRVKETFKKASIIIIIMSILIAFISFTFRYEILSFFINAPKESELMIQANSYMFYTLITLVMLNMFFVYQGLFQGSGNSKYSMAIDMIRLWVIRIPLILFFKYFTKQGATGIWLAMAISNILVTIIAHLIYLKGKWQQGSFCR</sequence>
<feature type="transmembrane region" description="Helical" evidence="7">
    <location>
        <begin position="98"/>
        <end position="117"/>
    </location>
</feature>
<evidence type="ECO:0000256" key="1">
    <source>
        <dbReference type="ARBA" id="ARBA00004651"/>
    </source>
</evidence>
<name>A0A0B4S1M4_9FIRM</name>
<dbReference type="NCBIfam" id="TIGR00797">
    <property type="entry name" value="matE"/>
    <property type="match status" value="1"/>
</dbReference>
<feature type="transmembrane region" description="Helical" evidence="7">
    <location>
        <begin position="373"/>
        <end position="393"/>
    </location>
</feature>
<keyword evidence="2" id="KW-0813">Transport</keyword>
<proteinExistence type="predicted"/>
<gene>
    <name evidence="8" type="ORF">NW74_04515</name>
</gene>
<accession>A0A0B4S1M4</accession>
<dbReference type="STRING" id="33033.NW74_04515"/>
<keyword evidence="5 7" id="KW-1133">Transmembrane helix</keyword>
<dbReference type="InterPro" id="IPR052031">
    <property type="entry name" value="Membrane_Transporter-Flippase"/>
</dbReference>
<dbReference type="PANTHER" id="PTHR43549">
    <property type="entry name" value="MULTIDRUG RESISTANCE PROTEIN YPNP-RELATED"/>
    <property type="match status" value="1"/>
</dbReference>
<dbReference type="OrthoDB" id="9776324at2"/>
<feature type="transmembrane region" description="Helical" evidence="7">
    <location>
        <begin position="55"/>
        <end position="78"/>
    </location>
</feature>
<dbReference type="AlphaFoldDB" id="A0A0B4S1M4"/>
<feature type="transmembrane region" description="Helical" evidence="7">
    <location>
        <begin position="166"/>
        <end position="185"/>
    </location>
</feature>
<feature type="transmembrane region" description="Helical" evidence="7">
    <location>
        <begin position="333"/>
        <end position="353"/>
    </location>
</feature>
<keyword evidence="9" id="KW-1185">Reference proteome</keyword>
<evidence type="ECO:0000256" key="4">
    <source>
        <dbReference type="ARBA" id="ARBA00022692"/>
    </source>
</evidence>
<feature type="transmembrane region" description="Helical" evidence="7">
    <location>
        <begin position="405"/>
        <end position="425"/>
    </location>
</feature>
<keyword evidence="4 7" id="KW-0812">Transmembrane</keyword>
<dbReference type="RefSeq" id="WP_041954074.1">
    <property type="nucleotide sequence ID" value="NZ_CP009761.1"/>
</dbReference>
<feature type="transmembrane region" description="Helical" evidence="7">
    <location>
        <begin position="137"/>
        <end position="154"/>
    </location>
</feature>
<reference evidence="8 9" key="1">
    <citation type="submission" date="2014-10" db="EMBL/GenBank/DDBJ databases">
        <title>Complete genome sequence of Parvimonas micra KCOM 1535 (= ChDC B708).</title>
        <authorList>
            <person name="Kook J.-K."/>
            <person name="Park S.-N."/>
            <person name="Lim Y.K."/>
            <person name="Roh H."/>
        </authorList>
    </citation>
    <scope>NUCLEOTIDE SEQUENCE [LARGE SCALE GENOMIC DNA]</scope>
    <source>
        <strain evidence="9">KCOM 1535 / ChDC B708</strain>
    </source>
</reference>